<dbReference type="Proteomes" id="UP000321947">
    <property type="component" value="Unassembled WGS sequence"/>
</dbReference>
<proteinExistence type="predicted"/>
<gene>
    <name evidence="2" type="ORF">E5676_scaffold334G00170</name>
    <name evidence="1" type="ORF">E6C27_scaffold246G00460</name>
</gene>
<comment type="caution">
    <text evidence="1">The sequence shown here is derived from an EMBL/GenBank/DDBJ whole genome shotgun (WGS) entry which is preliminary data.</text>
</comment>
<evidence type="ECO:0000313" key="4">
    <source>
        <dbReference type="Proteomes" id="UP000321947"/>
    </source>
</evidence>
<dbReference type="OrthoDB" id="2272416at2759"/>
<sequence length="80" mass="8865">MTVKQYDQEFNILSLFAPELVGIEDARAERFVRGLRKDLQDFVRVFKPATQAVAVHLVVDLGAHEADALPRTLENGASLG</sequence>
<keyword evidence="2" id="KW-0378">Hydrolase</keyword>
<dbReference type="GO" id="GO:0008233">
    <property type="term" value="F:peptidase activity"/>
    <property type="evidence" value="ECO:0007669"/>
    <property type="project" value="UniProtKB-KW"/>
</dbReference>
<organism evidence="1 3">
    <name type="scientific">Cucumis melo var. makuwa</name>
    <name type="common">Oriental melon</name>
    <dbReference type="NCBI Taxonomy" id="1194695"/>
    <lineage>
        <taxon>Eukaryota</taxon>
        <taxon>Viridiplantae</taxon>
        <taxon>Streptophyta</taxon>
        <taxon>Embryophyta</taxon>
        <taxon>Tracheophyta</taxon>
        <taxon>Spermatophyta</taxon>
        <taxon>Magnoliopsida</taxon>
        <taxon>eudicotyledons</taxon>
        <taxon>Gunneridae</taxon>
        <taxon>Pentapetalae</taxon>
        <taxon>rosids</taxon>
        <taxon>fabids</taxon>
        <taxon>Cucurbitales</taxon>
        <taxon>Cucurbitaceae</taxon>
        <taxon>Benincaseae</taxon>
        <taxon>Cucumis</taxon>
    </lineage>
</organism>
<protein>
    <submittedName>
        <fullName evidence="1">Gag-protease polyprotein</fullName>
    </submittedName>
</protein>
<dbReference type="GO" id="GO:0006508">
    <property type="term" value="P:proteolysis"/>
    <property type="evidence" value="ECO:0007669"/>
    <property type="project" value="UniProtKB-KW"/>
</dbReference>
<dbReference type="EMBL" id="SSTE01015965">
    <property type="protein sequence ID" value="KAA0042495.1"/>
    <property type="molecule type" value="Genomic_DNA"/>
</dbReference>
<keyword evidence="2" id="KW-0645">Protease</keyword>
<dbReference type="AlphaFoldDB" id="A0A5A7TM36"/>
<reference evidence="3 4" key="1">
    <citation type="submission" date="2019-08" db="EMBL/GenBank/DDBJ databases">
        <title>Draft genome sequences of two oriental melons (Cucumis melo L. var makuwa).</title>
        <authorList>
            <person name="Kwon S.-Y."/>
        </authorList>
    </citation>
    <scope>NUCLEOTIDE SEQUENCE [LARGE SCALE GENOMIC DNA]</scope>
    <source>
        <strain evidence="4">cv. Chang Bougi</strain>
        <strain evidence="3">cv. SW 3</strain>
        <tissue evidence="1">Leaf</tissue>
    </source>
</reference>
<dbReference type="Proteomes" id="UP000321393">
    <property type="component" value="Unassembled WGS sequence"/>
</dbReference>
<evidence type="ECO:0000313" key="3">
    <source>
        <dbReference type="Proteomes" id="UP000321393"/>
    </source>
</evidence>
<name>A0A5A7TM36_CUCMM</name>
<dbReference type="EMBL" id="SSTD01004767">
    <property type="protein sequence ID" value="TYK22879.1"/>
    <property type="molecule type" value="Genomic_DNA"/>
</dbReference>
<evidence type="ECO:0000313" key="1">
    <source>
        <dbReference type="EMBL" id="KAA0042495.1"/>
    </source>
</evidence>
<evidence type="ECO:0000313" key="2">
    <source>
        <dbReference type="EMBL" id="TYK22879.1"/>
    </source>
</evidence>
<accession>A0A5A7TM36</accession>